<dbReference type="GO" id="GO:0001228">
    <property type="term" value="F:DNA-binding transcription activator activity, RNA polymerase II-specific"/>
    <property type="evidence" value="ECO:0007669"/>
    <property type="project" value="TreeGrafter"/>
</dbReference>
<dbReference type="PROSITE" id="PS50048">
    <property type="entry name" value="ZN2_CY6_FUNGAL_2"/>
    <property type="match status" value="1"/>
</dbReference>
<dbReference type="SMART" id="SM00906">
    <property type="entry name" value="Fungal_trans"/>
    <property type="match status" value="1"/>
</dbReference>
<name>A0AAN6SND5_9PEZI</name>
<evidence type="ECO:0000313" key="9">
    <source>
        <dbReference type="EMBL" id="KAK4034781.1"/>
    </source>
</evidence>
<reference evidence="10" key="1">
    <citation type="journal article" date="2023" name="Mol. Phylogenet. Evol.">
        <title>Genome-scale phylogeny and comparative genomics of the fungal order Sordariales.</title>
        <authorList>
            <person name="Hensen N."/>
            <person name="Bonometti L."/>
            <person name="Westerberg I."/>
            <person name="Brannstrom I.O."/>
            <person name="Guillou S."/>
            <person name="Cros-Aarteil S."/>
            <person name="Calhoun S."/>
            <person name="Haridas S."/>
            <person name="Kuo A."/>
            <person name="Mondo S."/>
            <person name="Pangilinan J."/>
            <person name="Riley R."/>
            <person name="LaButti K."/>
            <person name="Andreopoulos B."/>
            <person name="Lipzen A."/>
            <person name="Chen C."/>
            <person name="Yan M."/>
            <person name="Daum C."/>
            <person name="Ng V."/>
            <person name="Clum A."/>
            <person name="Steindorff A."/>
            <person name="Ohm R.A."/>
            <person name="Martin F."/>
            <person name="Silar P."/>
            <person name="Natvig D.O."/>
            <person name="Lalanne C."/>
            <person name="Gautier V."/>
            <person name="Ament-Velasquez S.L."/>
            <person name="Kruys A."/>
            <person name="Hutchinson M.I."/>
            <person name="Powell A.J."/>
            <person name="Barry K."/>
            <person name="Miller A.N."/>
            <person name="Grigoriev I.V."/>
            <person name="Debuchy R."/>
            <person name="Gladieux P."/>
            <person name="Hiltunen Thoren M."/>
            <person name="Johannesson H."/>
        </authorList>
    </citation>
    <scope>NUCLEOTIDE SEQUENCE [LARGE SCALE GENOMIC DNA]</scope>
    <source>
        <strain evidence="10">CBS 284.82</strain>
    </source>
</reference>
<evidence type="ECO:0000256" key="2">
    <source>
        <dbReference type="ARBA" id="ARBA00022833"/>
    </source>
</evidence>
<dbReference type="PANTHER" id="PTHR31944">
    <property type="entry name" value="HEME-RESPONSIVE ZINC FINGER TRANSCRIPTION FACTOR HAP1"/>
    <property type="match status" value="1"/>
</dbReference>
<dbReference type="Pfam" id="PF04082">
    <property type="entry name" value="Fungal_trans"/>
    <property type="match status" value="1"/>
</dbReference>
<keyword evidence="2" id="KW-0862">Zinc</keyword>
<evidence type="ECO:0000256" key="1">
    <source>
        <dbReference type="ARBA" id="ARBA00022723"/>
    </source>
</evidence>
<organism evidence="9 10">
    <name type="scientific">Parachaetomium inaequale</name>
    <dbReference type="NCBI Taxonomy" id="2588326"/>
    <lineage>
        <taxon>Eukaryota</taxon>
        <taxon>Fungi</taxon>
        <taxon>Dikarya</taxon>
        <taxon>Ascomycota</taxon>
        <taxon>Pezizomycotina</taxon>
        <taxon>Sordariomycetes</taxon>
        <taxon>Sordariomycetidae</taxon>
        <taxon>Sordariales</taxon>
        <taxon>Chaetomiaceae</taxon>
        <taxon>Parachaetomium</taxon>
    </lineage>
</organism>
<dbReference type="PROSITE" id="PS00463">
    <property type="entry name" value="ZN2_CY6_FUNGAL_1"/>
    <property type="match status" value="1"/>
</dbReference>
<dbReference type="AlphaFoldDB" id="A0AAN6SND5"/>
<dbReference type="Gene3D" id="4.10.240.10">
    <property type="entry name" value="Zn(2)-C6 fungal-type DNA-binding domain"/>
    <property type="match status" value="1"/>
</dbReference>
<feature type="domain" description="Zn(2)-C6 fungal-type" evidence="8">
    <location>
        <begin position="44"/>
        <end position="74"/>
    </location>
</feature>
<evidence type="ECO:0000256" key="6">
    <source>
        <dbReference type="ARBA" id="ARBA00023242"/>
    </source>
</evidence>
<dbReference type="GO" id="GO:0000978">
    <property type="term" value="F:RNA polymerase II cis-regulatory region sequence-specific DNA binding"/>
    <property type="evidence" value="ECO:0007669"/>
    <property type="project" value="TreeGrafter"/>
</dbReference>
<dbReference type="PANTHER" id="PTHR31944:SF131">
    <property type="entry name" value="HEME-RESPONSIVE ZINC FINGER TRANSCRIPTION FACTOR HAP1"/>
    <property type="match status" value="1"/>
</dbReference>
<feature type="region of interest" description="Disordered" evidence="7">
    <location>
        <begin position="1"/>
        <end position="36"/>
    </location>
</feature>
<dbReference type="Proteomes" id="UP001303115">
    <property type="component" value="Unassembled WGS sequence"/>
</dbReference>
<dbReference type="EMBL" id="MU854466">
    <property type="protein sequence ID" value="KAK4034781.1"/>
    <property type="molecule type" value="Genomic_DNA"/>
</dbReference>
<dbReference type="CDD" id="cd00067">
    <property type="entry name" value="GAL4"/>
    <property type="match status" value="1"/>
</dbReference>
<feature type="compositionally biased region" description="Basic and acidic residues" evidence="7">
    <location>
        <begin position="96"/>
        <end position="109"/>
    </location>
</feature>
<dbReference type="GO" id="GO:0006351">
    <property type="term" value="P:DNA-templated transcription"/>
    <property type="evidence" value="ECO:0007669"/>
    <property type="project" value="InterPro"/>
</dbReference>
<keyword evidence="1" id="KW-0479">Metal-binding</keyword>
<dbReference type="GO" id="GO:0005634">
    <property type="term" value="C:nucleus"/>
    <property type="evidence" value="ECO:0007669"/>
    <property type="project" value="TreeGrafter"/>
</dbReference>
<evidence type="ECO:0000256" key="7">
    <source>
        <dbReference type="SAM" id="MobiDB-lite"/>
    </source>
</evidence>
<protein>
    <recommendedName>
        <fullName evidence="8">Zn(2)-C6 fungal-type domain-containing protein</fullName>
    </recommendedName>
</protein>
<comment type="caution">
    <text evidence="9">The sequence shown here is derived from an EMBL/GenBank/DDBJ whole genome shotgun (WGS) entry which is preliminary data.</text>
</comment>
<keyword evidence="3" id="KW-0805">Transcription regulation</keyword>
<dbReference type="InterPro" id="IPR001138">
    <property type="entry name" value="Zn2Cys6_DnaBD"/>
</dbReference>
<accession>A0AAN6SND5</accession>
<keyword evidence="6" id="KW-0539">Nucleus</keyword>
<proteinExistence type="predicted"/>
<sequence>MDVDMATDAAPLAQAPAPTTPASAGSPGALKLGEPRRRNRPALSCIQCRTRKIRCDRNEPCASCMKSKIVNCTYEEARRPKPRLWRLSPAPVGGQHHAEHSPTSTDERAPAVSSAFTFRDMAGPAPPPTSSSPCHGPGAAPPRKTPEPLSAVSPRSLPPQMHRADSGPGTTGPLGNTTALTERVRQLEQQLADALKRPDYGSPSSRSAHPALSPDQGPPSRPSRANSLMNGEKLFPLAVNVAERIESDKNSDAHFLLQKCRDLGGTILSTRTSTSAPLQLGKAMPPEETTLRLVDAYFRTFESVYRIFHRPTFWDRYRKYWENSNAADPAFVVQLQLCMAIGTCFQDDVVALRRSAAQWIHDAQVWLVSPAEKSLVSFAGLQVMCLLHLARETCGVEGDMAWISAGSLLRTAMFLGLHRDPDNLSNMSVFCAEMRRRLWATVLEVVLQSSLDSGAPPLMALSDFDTRPPSNYDDDQLAENAKFPSIPRPPNAFTQTTVQVALLRSFPVRLAIAQYVNNFSSPATFEETLKWNTELTNTCRALSATFQPFYDPAGILPKRLSLFQLRLAEHMVHRFFLALNHPWLWPAHNNPTYYFARKMCVETSLKLYRAIATGSPAGDSGTASQSDDFTRLATCGYGAFRSVPTLAVLTICLELLWQVQEDRSFRQSMSIDHPLDRPAPPGSEADVNSSVGMGIGSGAAPRQELLEAVKYSIGWTERRVRCGETNVKGYLLFSALLCQAQALQRGAPDVEVERLVLSTVGEELNRCLLLLKDAAGRDPSFVAVGGTANGGETVHDRRGSAWSAAAWEPGNMLRTRGFNSVFNMHDADFFIGT</sequence>
<feature type="compositionally biased region" description="Low complexity" evidence="7">
    <location>
        <begin position="1"/>
        <end position="29"/>
    </location>
</feature>
<dbReference type="InterPro" id="IPR007219">
    <property type="entry name" value="XnlR_reg_dom"/>
</dbReference>
<keyword evidence="4" id="KW-0238">DNA-binding</keyword>
<evidence type="ECO:0000256" key="5">
    <source>
        <dbReference type="ARBA" id="ARBA00023163"/>
    </source>
</evidence>
<evidence type="ECO:0000256" key="4">
    <source>
        <dbReference type="ARBA" id="ARBA00023125"/>
    </source>
</evidence>
<gene>
    <name evidence="9" type="ORF">C8A01DRAFT_18473</name>
</gene>
<dbReference type="InterPro" id="IPR036864">
    <property type="entry name" value="Zn2-C6_fun-type_DNA-bd_sf"/>
</dbReference>
<feature type="compositionally biased region" description="Low complexity" evidence="7">
    <location>
        <begin position="167"/>
        <end position="177"/>
    </location>
</feature>
<keyword evidence="10" id="KW-1185">Reference proteome</keyword>
<feature type="region of interest" description="Disordered" evidence="7">
    <location>
        <begin position="85"/>
        <end position="177"/>
    </location>
</feature>
<evidence type="ECO:0000259" key="8">
    <source>
        <dbReference type="PROSITE" id="PS50048"/>
    </source>
</evidence>
<dbReference type="Pfam" id="PF00172">
    <property type="entry name" value="Zn_clus"/>
    <property type="match status" value="1"/>
</dbReference>
<dbReference type="GO" id="GO:0008270">
    <property type="term" value="F:zinc ion binding"/>
    <property type="evidence" value="ECO:0007669"/>
    <property type="project" value="InterPro"/>
</dbReference>
<dbReference type="InterPro" id="IPR051430">
    <property type="entry name" value="Fungal_TF_Env_Response"/>
</dbReference>
<evidence type="ECO:0000313" key="10">
    <source>
        <dbReference type="Proteomes" id="UP001303115"/>
    </source>
</evidence>
<dbReference type="CDD" id="cd12148">
    <property type="entry name" value="fungal_TF_MHR"/>
    <property type="match status" value="1"/>
</dbReference>
<keyword evidence="5" id="KW-0804">Transcription</keyword>
<feature type="region of interest" description="Disordered" evidence="7">
    <location>
        <begin position="196"/>
        <end position="228"/>
    </location>
</feature>
<dbReference type="SUPFAM" id="SSF57701">
    <property type="entry name" value="Zn2/Cys6 DNA-binding domain"/>
    <property type="match status" value="1"/>
</dbReference>
<evidence type="ECO:0000256" key="3">
    <source>
        <dbReference type="ARBA" id="ARBA00023015"/>
    </source>
</evidence>
<dbReference type="SMART" id="SM00066">
    <property type="entry name" value="GAL4"/>
    <property type="match status" value="1"/>
</dbReference>